<proteinExistence type="predicted"/>
<organism evidence="2 3">
    <name type="scientific">Deinococcus aetherius</name>
    <dbReference type="NCBI Taxonomy" id="200252"/>
    <lineage>
        <taxon>Bacteria</taxon>
        <taxon>Thermotogati</taxon>
        <taxon>Deinococcota</taxon>
        <taxon>Deinococci</taxon>
        <taxon>Deinococcales</taxon>
        <taxon>Deinococcaceae</taxon>
        <taxon>Deinococcus</taxon>
    </lineage>
</organism>
<sequence>MRDLRAEEGVLAVFLAGSHARGEANEHSDVDVEVLVSSEAQVRNATLYRDGLLFSVGRSTVAHRERAFTDPQTALWNLTALRTGVPLHDPDGVFADLQGRARAFGWASFEEAARARAAHLLAGAVEDVHKVMGGLSRGDDAKVAYACLSLTFELGDAALLETGTLIPTENRYLTLARDAWPDPAWRSAYGTLVGLTGEVVRARGRAALTAFGRAVALTRRVEDHDRTLAHEAARRVQGFLGGA</sequence>
<dbReference type="Pfam" id="PF01909">
    <property type="entry name" value="NTP_transf_2"/>
    <property type="match status" value="1"/>
</dbReference>
<dbReference type="InterPro" id="IPR043519">
    <property type="entry name" value="NT_sf"/>
</dbReference>
<evidence type="ECO:0000259" key="1">
    <source>
        <dbReference type="Pfam" id="PF01909"/>
    </source>
</evidence>
<dbReference type="CDD" id="cd05403">
    <property type="entry name" value="NT_KNTase_like"/>
    <property type="match status" value="1"/>
</dbReference>
<dbReference type="InterPro" id="IPR002934">
    <property type="entry name" value="Polymerase_NTP_transf_dom"/>
</dbReference>
<evidence type="ECO:0000313" key="3">
    <source>
        <dbReference type="Proteomes" id="UP001064971"/>
    </source>
</evidence>
<dbReference type="EMBL" id="AP026560">
    <property type="protein sequence ID" value="BDP42993.1"/>
    <property type="molecule type" value="Genomic_DNA"/>
</dbReference>
<evidence type="ECO:0000313" key="2">
    <source>
        <dbReference type="EMBL" id="BDP42993.1"/>
    </source>
</evidence>
<keyword evidence="3" id="KW-1185">Reference proteome</keyword>
<feature type="domain" description="Polymerase nucleotidyl transferase" evidence="1">
    <location>
        <begin position="4"/>
        <end position="41"/>
    </location>
</feature>
<name>A0ABN6RJQ1_9DEIO</name>
<dbReference type="SUPFAM" id="SSF81301">
    <property type="entry name" value="Nucleotidyltransferase"/>
    <property type="match status" value="1"/>
</dbReference>
<accession>A0ABN6RJQ1</accession>
<dbReference type="Proteomes" id="UP001064971">
    <property type="component" value="Chromosome"/>
</dbReference>
<protein>
    <recommendedName>
        <fullName evidence="1">Polymerase nucleotidyl transferase domain-containing protein</fullName>
    </recommendedName>
</protein>
<dbReference type="Gene3D" id="3.30.460.10">
    <property type="entry name" value="Beta Polymerase, domain 2"/>
    <property type="match status" value="1"/>
</dbReference>
<gene>
    <name evidence="2" type="ORF">DAETH_29620</name>
</gene>
<reference evidence="2" key="1">
    <citation type="submission" date="2022-07" db="EMBL/GenBank/DDBJ databases">
        <title>Complete Genome Sequence of the Radioresistant Bacterium Deinococcus aetherius ST0316, Isolated from the Air Dust collected in Lower Stratosphere above Japan.</title>
        <authorList>
            <person name="Satoh K."/>
            <person name="Hagiwara K."/>
            <person name="Katsumata K."/>
            <person name="Kubo A."/>
            <person name="Yokobori S."/>
            <person name="Yamagishi A."/>
            <person name="Oono Y."/>
            <person name="Narumi I."/>
        </authorList>
    </citation>
    <scope>NUCLEOTIDE SEQUENCE</scope>
    <source>
        <strain evidence="2">ST0316</strain>
    </source>
</reference>